<name>A0AAV4P8Q7_CAEEX</name>
<dbReference type="Gene3D" id="3.40.605.10">
    <property type="entry name" value="Aldehyde Dehydrogenase, Chain A, domain 1"/>
    <property type="match status" value="1"/>
</dbReference>
<keyword evidence="3" id="KW-1185">Reference proteome</keyword>
<gene>
    <name evidence="2" type="primary">ALDH1A2</name>
    <name evidence="2" type="ORF">CEXT_173241</name>
</gene>
<dbReference type="InterPro" id="IPR016161">
    <property type="entry name" value="Ald_DH/histidinol_DH"/>
</dbReference>
<dbReference type="Proteomes" id="UP001054945">
    <property type="component" value="Unassembled WGS sequence"/>
</dbReference>
<organism evidence="2 3">
    <name type="scientific">Caerostris extrusa</name>
    <name type="common">Bark spider</name>
    <name type="synonym">Caerostris bankana</name>
    <dbReference type="NCBI Taxonomy" id="172846"/>
    <lineage>
        <taxon>Eukaryota</taxon>
        <taxon>Metazoa</taxon>
        <taxon>Ecdysozoa</taxon>
        <taxon>Arthropoda</taxon>
        <taxon>Chelicerata</taxon>
        <taxon>Arachnida</taxon>
        <taxon>Araneae</taxon>
        <taxon>Araneomorphae</taxon>
        <taxon>Entelegynae</taxon>
        <taxon>Araneoidea</taxon>
        <taxon>Araneidae</taxon>
        <taxon>Caerostris</taxon>
    </lineage>
</organism>
<evidence type="ECO:0000259" key="1">
    <source>
        <dbReference type="Pfam" id="PF00171"/>
    </source>
</evidence>
<dbReference type="SUPFAM" id="SSF53720">
    <property type="entry name" value="ALDH-like"/>
    <property type="match status" value="1"/>
</dbReference>
<comment type="caution">
    <text evidence="2">The sequence shown here is derived from an EMBL/GenBank/DDBJ whole genome shotgun (WGS) entry which is preliminary data.</text>
</comment>
<dbReference type="EMBL" id="BPLR01004091">
    <property type="protein sequence ID" value="GIX92081.1"/>
    <property type="molecule type" value="Genomic_DNA"/>
</dbReference>
<dbReference type="Pfam" id="PF00171">
    <property type="entry name" value="Aldedh"/>
    <property type="match status" value="1"/>
</dbReference>
<protein>
    <submittedName>
        <fullName evidence="2">Retinal dehydrogenase 2</fullName>
    </submittedName>
</protein>
<evidence type="ECO:0000313" key="3">
    <source>
        <dbReference type="Proteomes" id="UP001054945"/>
    </source>
</evidence>
<dbReference type="GO" id="GO:0016491">
    <property type="term" value="F:oxidoreductase activity"/>
    <property type="evidence" value="ECO:0007669"/>
    <property type="project" value="InterPro"/>
</dbReference>
<proteinExistence type="predicted"/>
<dbReference type="PANTHER" id="PTHR11699">
    <property type="entry name" value="ALDEHYDE DEHYDROGENASE-RELATED"/>
    <property type="match status" value="1"/>
</dbReference>
<dbReference type="InterPro" id="IPR015590">
    <property type="entry name" value="Aldehyde_DH_dom"/>
</dbReference>
<evidence type="ECO:0000313" key="2">
    <source>
        <dbReference type="EMBL" id="GIX92081.1"/>
    </source>
</evidence>
<feature type="domain" description="Aldehyde dehydrogenase" evidence="1">
    <location>
        <begin position="20"/>
        <end position="240"/>
    </location>
</feature>
<accession>A0AAV4P8Q7</accession>
<dbReference type="AlphaFoldDB" id="A0AAV4P8Q7"/>
<reference evidence="2 3" key="1">
    <citation type="submission" date="2021-06" db="EMBL/GenBank/DDBJ databases">
        <title>Caerostris extrusa draft genome.</title>
        <authorList>
            <person name="Kono N."/>
            <person name="Arakawa K."/>
        </authorList>
    </citation>
    <scope>NUCLEOTIDE SEQUENCE [LARGE SCALE GENOMIC DNA]</scope>
</reference>
<dbReference type="FunFam" id="3.40.605.10:FF:000050">
    <property type="entry name" value="Aldehyde dehydrogenase, mitochondrial"/>
    <property type="match status" value="1"/>
</dbReference>
<sequence>MQPIRKPEIKYTQLFINNEFVNSSGGTTFPTFNPTTGEKLADVQEAFQTDVNKTVQCAREAFKPDSVWRSMDASDRGRLIRKLSDLIRRDIRYISSLEVLNNGKPFEEAVFDIECAIQTLEYYAGYADKIHGKTIPADGDVFSYTRHEPIGVCGQIIPWNYPMVMLSWKLGPALACGNTVILKPAEQTPLTALYTGSLVVEAGFPPGVINILPGYGTSTGALIAGHNDIDKVAFTGSTEVRY</sequence>
<dbReference type="InterPro" id="IPR016162">
    <property type="entry name" value="Ald_DH_N"/>
</dbReference>